<sequence length="214" mass="24061">MRLLIASRIHFSREPLHYSVSRCRIVVRLQLLFSIRFEATSKELPYEHILSSYQAPFSNLSSPVEQTKLKALGHDPIRKPNSMWTDVDIRLECNRPIPSPGPRLARPLRYGLGIDPLSRVSELCTGRTPLSAVLVRSQETTVSCFTHTCGSLSFFSFYTSTNLCDLCSRFCPPSLLPKCTVAYAVAVVTCGYLWPTPAGTRVADADHRRKYPAR</sequence>
<dbReference type="GeneID" id="87860496"/>
<dbReference type="EMBL" id="JAUEPP010000008">
    <property type="protein sequence ID" value="KAK3338176.1"/>
    <property type="molecule type" value="Genomic_DNA"/>
</dbReference>
<name>A0AAE0MMM2_9PEZI</name>
<reference evidence="1" key="1">
    <citation type="journal article" date="2023" name="Mol. Phylogenet. Evol.">
        <title>Genome-scale phylogeny and comparative genomics of the fungal order Sordariales.</title>
        <authorList>
            <person name="Hensen N."/>
            <person name="Bonometti L."/>
            <person name="Westerberg I."/>
            <person name="Brannstrom I.O."/>
            <person name="Guillou S."/>
            <person name="Cros-Aarteil S."/>
            <person name="Calhoun S."/>
            <person name="Haridas S."/>
            <person name="Kuo A."/>
            <person name="Mondo S."/>
            <person name="Pangilinan J."/>
            <person name="Riley R."/>
            <person name="LaButti K."/>
            <person name="Andreopoulos B."/>
            <person name="Lipzen A."/>
            <person name="Chen C."/>
            <person name="Yan M."/>
            <person name="Daum C."/>
            <person name="Ng V."/>
            <person name="Clum A."/>
            <person name="Steindorff A."/>
            <person name="Ohm R.A."/>
            <person name="Martin F."/>
            <person name="Silar P."/>
            <person name="Natvig D.O."/>
            <person name="Lalanne C."/>
            <person name="Gautier V."/>
            <person name="Ament-Velasquez S.L."/>
            <person name="Kruys A."/>
            <person name="Hutchinson M.I."/>
            <person name="Powell A.J."/>
            <person name="Barry K."/>
            <person name="Miller A.N."/>
            <person name="Grigoriev I.V."/>
            <person name="Debuchy R."/>
            <person name="Gladieux P."/>
            <person name="Hiltunen Thoren M."/>
            <person name="Johannesson H."/>
        </authorList>
    </citation>
    <scope>NUCLEOTIDE SEQUENCE</scope>
    <source>
        <strain evidence="1">CBS 560.94</strain>
    </source>
</reference>
<evidence type="ECO:0000313" key="2">
    <source>
        <dbReference type="Proteomes" id="UP001278500"/>
    </source>
</evidence>
<organism evidence="1 2">
    <name type="scientific">Neurospora tetraspora</name>
    <dbReference type="NCBI Taxonomy" id="94610"/>
    <lineage>
        <taxon>Eukaryota</taxon>
        <taxon>Fungi</taxon>
        <taxon>Dikarya</taxon>
        <taxon>Ascomycota</taxon>
        <taxon>Pezizomycotina</taxon>
        <taxon>Sordariomycetes</taxon>
        <taxon>Sordariomycetidae</taxon>
        <taxon>Sordariales</taxon>
        <taxon>Sordariaceae</taxon>
        <taxon>Neurospora</taxon>
    </lineage>
</organism>
<comment type="caution">
    <text evidence="1">The sequence shown here is derived from an EMBL/GenBank/DDBJ whole genome shotgun (WGS) entry which is preliminary data.</text>
</comment>
<protein>
    <submittedName>
        <fullName evidence="1">Uncharacterized protein</fullName>
    </submittedName>
</protein>
<dbReference type="AlphaFoldDB" id="A0AAE0MMM2"/>
<dbReference type="Proteomes" id="UP001278500">
    <property type="component" value="Unassembled WGS sequence"/>
</dbReference>
<keyword evidence="2" id="KW-1185">Reference proteome</keyword>
<dbReference type="RefSeq" id="XP_062677627.1">
    <property type="nucleotide sequence ID" value="XM_062823342.1"/>
</dbReference>
<accession>A0AAE0MMM2</accession>
<evidence type="ECO:0000313" key="1">
    <source>
        <dbReference type="EMBL" id="KAK3338176.1"/>
    </source>
</evidence>
<reference evidence="1" key="2">
    <citation type="submission" date="2023-06" db="EMBL/GenBank/DDBJ databases">
        <authorList>
            <consortium name="Lawrence Berkeley National Laboratory"/>
            <person name="Haridas S."/>
            <person name="Hensen N."/>
            <person name="Bonometti L."/>
            <person name="Westerberg I."/>
            <person name="Brannstrom I.O."/>
            <person name="Guillou S."/>
            <person name="Cros-Aarteil S."/>
            <person name="Calhoun S."/>
            <person name="Kuo A."/>
            <person name="Mondo S."/>
            <person name="Pangilinan J."/>
            <person name="Riley R."/>
            <person name="Labutti K."/>
            <person name="Andreopoulos B."/>
            <person name="Lipzen A."/>
            <person name="Chen C."/>
            <person name="Yanf M."/>
            <person name="Daum C."/>
            <person name="Ng V."/>
            <person name="Clum A."/>
            <person name="Steindorff A."/>
            <person name="Ohm R."/>
            <person name="Martin F."/>
            <person name="Silar P."/>
            <person name="Natvig D."/>
            <person name="Lalanne C."/>
            <person name="Gautier V."/>
            <person name="Ament-Velasquez S.L."/>
            <person name="Kruys A."/>
            <person name="Hutchinson M.I."/>
            <person name="Powell A.J."/>
            <person name="Barry K."/>
            <person name="Miller A.N."/>
            <person name="Grigoriev I.V."/>
            <person name="Debuchy R."/>
            <person name="Gladieux P."/>
            <person name="Thoren M.H."/>
            <person name="Johannesson H."/>
        </authorList>
    </citation>
    <scope>NUCLEOTIDE SEQUENCE</scope>
    <source>
        <strain evidence="1">CBS 560.94</strain>
    </source>
</reference>
<gene>
    <name evidence="1" type="ORF">B0H65DRAFT_314108</name>
</gene>
<proteinExistence type="predicted"/>